<dbReference type="InterPro" id="IPR036116">
    <property type="entry name" value="FN3_sf"/>
</dbReference>
<protein>
    <recommendedName>
        <fullName evidence="3">Fibronectin type-III domain-containing protein</fullName>
    </recommendedName>
</protein>
<dbReference type="SMART" id="SM00060">
    <property type="entry name" value="FN3"/>
    <property type="match status" value="3"/>
</dbReference>
<dbReference type="PROSITE" id="PS50853">
    <property type="entry name" value="FN3"/>
    <property type="match status" value="1"/>
</dbReference>
<sequence length="865" mass="98464">MDFMYFIVFVIVSFSFYHAESFSSFDSLISSQCKARCLSLYPWKLNNSSDSRRARSIVQQIAAQKQSFSKRYTNQTDSGIKWHKVMEMCAKNPNCLQCSMPCEIPTNLLSNCKYLCKNRNPLCIESCNLLTELTEKKNGQCPSGQRQLEYGQKCTDSSKQNQLTHLIKQNTIEQDSNGPVLTECSKDSDCGDIQKCCSLNPECPEQGQICQKPVISDFNLPSIPFNLTITERKKGKTVILSWDCVYNKNKPTIFVVEGKWSINSPDSELEMTKWGYLAQTTNNNWIILRSINRGRWYKFRVAAISKSGSFGYSQPTELFILSSAPKPPTKPQNLTINQIYPNQEDSVNVDLSWLRPKKSDLPIQNYKITWTLRPNLTNDEFFNQNNEEESDEEASDYSHNDHDLTNLAPSGTQLVDSSQYLKTTIKNLNKNSIYSVEIAAISKYDGKNLLGKSSRLRVDTSLLNMVPVSSSLISGKLQDYEEDDDEEEIEKIPDVKSPIITRKSPELSLKSSQKIINLTIETPYYLNGLSKARVSWIIENSEKDEVSITTIERPHVAITWFAIKCFGQDKNLPNPITATTSIPFFEIYELKFNCNYVVNVRLSHNSKPGESKISTQVVSSQFLVPKCSEIEVRGNLKPRCYDKYTDILNGKLENKNRQVTNPIYKLLFTTESTSTTTTSKTTTTTTLSSSTTSKINEYAVNNNYPNLPRIQGIRYRVVEKSVRKNLYSVEFSWSLPLIFNRNLFDGYQLSVAPRQVPIFSDENGFFGSLGAIVKKDQQSFVVREIMPGVKYIFQIQTVGVDNQSLGPISSIEFEVEEKVEDRLNEINRLDYDDANELYLIRSTSSPDYYQYSSADKLTISRSLVT</sequence>
<feature type="non-terminal residue" evidence="4">
    <location>
        <position position="1"/>
    </location>
</feature>
<evidence type="ECO:0000313" key="5">
    <source>
        <dbReference type="Proteomes" id="UP000663879"/>
    </source>
</evidence>
<keyword evidence="5" id="KW-1185">Reference proteome</keyword>
<keyword evidence="2" id="KW-0732">Signal</keyword>
<feature type="domain" description="Fibronectin type-III" evidence="3">
    <location>
        <begin position="223"/>
        <end position="326"/>
    </location>
</feature>
<reference evidence="4" key="1">
    <citation type="submission" date="2021-02" db="EMBL/GenBank/DDBJ databases">
        <authorList>
            <person name="Nowell W R."/>
        </authorList>
    </citation>
    <scope>NUCLEOTIDE SEQUENCE</scope>
    <source>
        <strain evidence="4">Ploen Becks lab</strain>
    </source>
</reference>
<dbReference type="PANTHER" id="PTHR14131">
    <property type="entry name" value="ANOSMIN"/>
    <property type="match status" value="1"/>
</dbReference>
<feature type="compositionally biased region" description="Acidic residues" evidence="1">
    <location>
        <begin position="386"/>
        <end position="395"/>
    </location>
</feature>
<dbReference type="AlphaFoldDB" id="A0A814C176"/>
<gene>
    <name evidence="4" type="ORF">OXX778_LOCUS13132</name>
</gene>
<dbReference type="EMBL" id="CAJNOC010002475">
    <property type="protein sequence ID" value="CAF0935407.1"/>
    <property type="molecule type" value="Genomic_DNA"/>
</dbReference>
<feature type="region of interest" description="Disordered" evidence="1">
    <location>
        <begin position="386"/>
        <end position="411"/>
    </location>
</feature>
<proteinExistence type="predicted"/>
<dbReference type="InterPro" id="IPR003961">
    <property type="entry name" value="FN3_dom"/>
</dbReference>
<dbReference type="OrthoDB" id="9985779at2759"/>
<evidence type="ECO:0000256" key="2">
    <source>
        <dbReference type="SAM" id="SignalP"/>
    </source>
</evidence>
<dbReference type="GO" id="GO:0030182">
    <property type="term" value="P:neuron differentiation"/>
    <property type="evidence" value="ECO:0007669"/>
    <property type="project" value="TreeGrafter"/>
</dbReference>
<organism evidence="4 5">
    <name type="scientific">Brachionus calyciflorus</name>
    <dbReference type="NCBI Taxonomy" id="104777"/>
    <lineage>
        <taxon>Eukaryota</taxon>
        <taxon>Metazoa</taxon>
        <taxon>Spiralia</taxon>
        <taxon>Gnathifera</taxon>
        <taxon>Rotifera</taxon>
        <taxon>Eurotatoria</taxon>
        <taxon>Monogononta</taxon>
        <taxon>Pseudotrocha</taxon>
        <taxon>Ploima</taxon>
        <taxon>Brachionidae</taxon>
        <taxon>Brachionus</taxon>
    </lineage>
</organism>
<dbReference type="Gene3D" id="2.60.40.10">
    <property type="entry name" value="Immunoglobulins"/>
    <property type="match status" value="2"/>
</dbReference>
<accession>A0A814C176</accession>
<dbReference type="InterPro" id="IPR042447">
    <property type="entry name" value="Anosmin-1"/>
</dbReference>
<evidence type="ECO:0000313" key="4">
    <source>
        <dbReference type="EMBL" id="CAF0935407.1"/>
    </source>
</evidence>
<comment type="caution">
    <text evidence="4">The sequence shown here is derived from an EMBL/GenBank/DDBJ whole genome shotgun (WGS) entry which is preliminary data.</text>
</comment>
<dbReference type="GO" id="GO:0009986">
    <property type="term" value="C:cell surface"/>
    <property type="evidence" value="ECO:0007669"/>
    <property type="project" value="TreeGrafter"/>
</dbReference>
<dbReference type="SUPFAM" id="SSF49265">
    <property type="entry name" value="Fibronectin type III"/>
    <property type="match status" value="1"/>
</dbReference>
<evidence type="ECO:0000256" key="1">
    <source>
        <dbReference type="SAM" id="MobiDB-lite"/>
    </source>
</evidence>
<feature type="chain" id="PRO_5032547710" description="Fibronectin type-III domain-containing protein" evidence="2">
    <location>
        <begin position="20"/>
        <end position="865"/>
    </location>
</feature>
<dbReference type="Proteomes" id="UP000663879">
    <property type="component" value="Unassembled WGS sequence"/>
</dbReference>
<dbReference type="CDD" id="cd00063">
    <property type="entry name" value="FN3"/>
    <property type="match status" value="1"/>
</dbReference>
<evidence type="ECO:0000259" key="3">
    <source>
        <dbReference type="PROSITE" id="PS50853"/>
    </source>
</evidence>
<dbReference type="PANTHER" id="PTHR14131:SF5">
    <property type="entry name" value="ANOSMIN-1"/>
    <property type="match status" value="1"/>
</dbReference>
<dbReference type="InterPro" id="IPR013783">
    <property type="entry name" value="Ig-like_fold"/>
</dbReference>
<feature type="signal peptide" evidence="2">
    <location>
        <begin position="1"/>
        <end position="19"/>
    </location>
</feature>
<name>A0A814C176_9BILA</name>